<feature type="transmembrane region" description="Helical" evidence="1">
    <location>
        <begin position="6"/>
        <end position="22"/>
    </location>
</feature>
<name>A0A6C0ESN1_9ZZZZ</name>
<evidence type="ECO:0000256" key="1">
    <source>
        <dbReference type="SAM" id="Phobius"/>
    </source>
</evidence>
<dbReference type="EMBL" id="MN738917">
    <property type="protein sequence ID" value="QHT31290.1"/>
    <property type="molecule type" value="Genomic_DNA"/>
</dbReference>
<keyword evidence="1" id="KW-1133">Transmembrane helix</keyword>
<evidence type="ECO:0000313" key="2">
    <source>
        <dbReference type="EMBL" id="QHT31290.1"/>
    </source>
</evidence>
<organism evidence="2">
    <name type="scientific">viral metagenome</name>
    <dbReference type="NCBI Taxonomy" id="1070528"/>
    <lineage>
        <taxon>unclassified sequences</taxon>
        <taxon>metagenomes</taxon>
        <taxon>organismal metagenomes</taxon>
    </lineage>
</organism>
<protein>
    <submittedName>
        <fullName evidence="2">Uncharacterized protein</fullName>
    </submittedName>
</protein>
<reference evidence="2" key="1">
    <citation type="journal article" date="2020" name="Nature">
        <title>Giant virus diversity and host interactions through global metagenomics.</title>
        <authorList>
            <person name="Schulz F."/>
            <person name="Roux S."/>
            <person name="Paez-Espino D."/>
            <person name="Jungbluth S."/>
            <person name="Walsh D.A."/>
            <person name="Denef V.J."/>
            <person name="McMahon K.D."/>
            <person name="Konstantinidis K.T."/>
            <person name="Eloe-Fadrosh E.A."/>
            <person name="Kyrpides N.C."/>
            <person name="Woyke T."/>
        </authorList>
    </citation>
    <scope>NUCLEOTIDE SEQUENCE</scope>
    <source>
        <strain evidence="2">GVMAG-M-3300009155-2</strain>
    </source>
</reference>
<feature type="transmembrane region" description="Helical" evidence="1">
    <location>
        <begin position="82"/>
        <end position="104"/>
    </location>
</feature>
<accession>A0A6C0ESN1</accession>
<keyword evidence="1" id="KW-0472">Membrane</keyword>
<feature type="transmembrane region" description="Helical" evidence="1">
    <location>
        <begin position="43"/>
        <end position="62"/>
    </location>
</feature>
<sequence>MANSYLNIVTFLFTTLFYYMAIKPNLTLNSLIDPVQYKKYMSSSYMYLAVYLLLVMVIQFIVNASVITSNCGGNITENMGAAGIYTFIPWILIFGVVILVLTIYPGFKSAFSDVIGYFYVSSSANKVLTTLLIDKDVQKKIDTDTTSTEEQKKSMQEAADAIIKICGNTSILINQIVPSNFMEYWNILTPLMKTQYQTSGPETEKLKSELFELVVTRDNVGEAMWFMYTGLLLTSIVQLKLTTRGCTTNPDTMQKNYQSYLQQQETADKQQQQATGTVYTVSG</sequence>
<proteinExistence type="predicted"/>
<dbReference type="AlphaFoldDB" id="A0A6C0ESN1"/>
<keyword evidence="1" id="KW-0812">Transmembrane</keyword>